<accession>A0AAW0BE13</accession>
<gene>
    <name evidence="1" type="ORF">VNI00_016321</name>
</gene>
<sequence>MGSGRVETSWQDLVQGLGRFIFDTIRIPNTVYNPQSNSVHPLWHTGAVENQQTISNKLNHNLSIPLARLPVEILIIIFEHCIKNDSSGHAFSKIAMPWVLSQVCSQWRSICLYNPSLWVIVRVKTRLLEKISRYSQSLCMLHTWLERSRPLPISCLVKFDPAKPLTFHLHLLDLFIRESQRWLIVDFSLGSQAELYYRLSSVGPYLPFLHSSRFTAKLDDARRRLSGNPRTHTWHAPRLRQALFTVRRSRSSQLPIMEIVPSGTQLEKISFVTNTPTYFLNNTPNLPLEHLRYCHLDITNKAAIPSTVALRFTAPNLQHLSLLGHVQSVLMILDNLILPALRYLIIDFRNRRSLGTESDRVLSALGDLQARSRCQLYHLSSPFLLFSSPDAPIFAKRFGPVIELRLLFSIQGDNKTAFNHFTHAEIFNHVTTLHIVLCEHPQDEPTLELFAKVVDMVEYRQAYPSQSHLERLSFDSIRSSEKDGIPVHVQPVQRILELARANGVLLLGREVNGKWFSSYINGHWRCLDFDRAVQQWSEYCD</sequence>
<evidence type="ECO:0008006" key="3">
    <source>
        <dbReference type="Google" id="ProtNLM"/>
    </source>
</evidence>
<evidence type="ECO:0000313" key="2">
    <source>
        <dbReference type="Proteomes" id="UP001383192"/>
    </source>
</evidence>
<proteinExistence type="predicted"/>
<evidence type="ECO:0000313" key="1">
    <source>
        <dbReference type="EMBL" id="KAK7024380.1"/>
    </source>
</evidence>
<dbReference type="Gene3D" id="1.20.1280.50">
    <property type="match status" value="1"/>
</dbReference>
<keyword evidence="2" id="KW-1185">Reference proteome</keyword>
<dbReference type="EMBL" id="JAYKXP010000125">
    <property type="protein sequence ID" value="KAK7024380.1"/>
    <property type="molecule type" value="Genomic_DNA"/>
</dbReference>
<comment type="caution">
    <text evidence="1">The sequence shown here is derived from an EMBL/GenBank/DDBJ whole genome shotgun (WGS) entry which is preliminary data.</text>
</comment>
<reference evidence="1 2" key="1">
    <citation type="submission" date="2024-01" db="EMBL/GenBank/DDBJ databases">
        <title>A draft genome for a cacao thread blight-causing isolate of Paramarasmius palmivorus.</title>
        <authorList>
            <person name="Baruah I.K."/>
            <person name="Bukari Y."/>
            <person name="Amoako-Attah I."/>
            <person name="Meinhardt L.W."/>
            <person name="Bailey B.A."/>
            <person name="Cohen S.P."/>
        </authorList>
    </citation>
    <scope>NUCLEOTIDE SEQUENCE [LARGE SCALE GENOMIC DNA]</scope>
    <source>
        <strain evidence="1 2">GH-12</strain>
    </source>
</reference>
<dbReference type="Proteomes" id="UP001383192">
    <property type="component" value="Unassembled WGS sequence"/>
</dbReference>
<protein>
    <recommendedName>
        <fullName evidence="3">F-box domain-containing protein</fullName>
    </recommendedName>
</protein>
<organism evidence="1 2">
    <name type="scientific">Paramarasmius palmivorus</name>
    <dbReference type="NCBI Taxonomy" id="297713"/>
    <lineage>
        <taxon>Eukaryota</taxon>
        <taxon>Fungi</taxon>
        <taxon>Dikarya</taxon>
        <taxon>Basidiomycota</taxon>
        <taxon>Agaricomycotina</taxon>
        <taxon>Agaricomycetes</taxon>
        <taxon>Agaricomycetidae</taxon>
        <taxon>Agaricales</taxon>
        <taxon>Marasmiineae</taxon>
        <taxon>Marasmiaceae</taxon>
        <taxon>Paramarasmius</taxon>
    </lineage>
</organism>
<name>A0AAW0BE13_9AGAR</name>
<dbReference type="AlphaFoldDB" id="A0AAW0BE13"/>